<protein>
    <submittedName>
        <fullName evidence="10">Uncharacterized protein</fullName>
    </submittedName>
</protein>
<dbReference type="SMART" id="SM00717">
    <property type="entry name" value="SANT"/>
    <property type="match status" value="1"/>
</dbReference>
<keyword evidence="3" id="KW-0805">Transcription regulation</keyword>
<dbReference type="GO" id="GO:0005634">
    <property type="term" value="C:nucleus"/>
    <property type="evidence" value="ECO:0007669"/>
    <property type="project" value="UniProtKB-SubCell"/>
</dbReference>
<keyword evidence="11" id="KW-1185">Reference proteome</keyword>
<comment type="subcellular location">
    <subcellularLocation>
        <location evidence="1">Nucleus</location>
    </subcellularLocation>
</comment>
<keyword evidence="5" id="KW-0804">Transcription</keyword>
<evidence type="ECO:0000256" key="1">
    <source>
        <dbReference type="ARBA" id="ARBA00004123"/>
    </source>
</evidence>
<reference evidence="10 11" key="1">
    <citation type="submission" date="2024-02" db="EMBL/GenBank/DDBJ databases">
        <authorList>
            <person name="Vignale AGUSTIN F."/>
            <person name="Sosa J E."/>
            <person name="Modenutti C."/>
        </authorList>
    </citation>
    <scope>NUCLEOTIDE SEQUENCE [LARGE SCALE GENOMIC DNA]</scope>
</reference>
<evidence type="ECO:0000256" key="2">
    <source>
        <dbReference type="ARBA" id="ARBA00022737"/>
    </source>
</evidence>
<dbReference type="PANTHER" id="PTHR47996">
    <property type="entry name" value="TRANSCRIPTION FACTOR DUO1"/>
    <property type="match status" value="1"/>
</dbReference>
<proteinExistence type="predicted"/>
<sequence>MKSREQKVGLRSRGSWSPQEDETLLKLGEGHGPSNWCLISAGITGRSGKSCRLRWCNQLRP</sequence>
<evidence type="ECO:0000256" key="6">
    <source>
        <dbReference type="ARBA" id="ARBA00023242"/>
    </source>
</evidence>
<name>A0ABC8T9H7_9AQUA</name>
<accession>A0ABC8T9H7</accession>
<dbReference type="PANTHER" id="PTHR47996:SF3">
    <property type="entry name" value="TRANSCRIPTION FACTOR DUO1"/>
    <property type="match status" value="1"/>
</dbReference>
<evidence type="ECO:0000259" key="8">
    <source>
        <dbReference type="PROSITE" id="PS50090"/>
    </source>
</evidence>
<dbReference type="Proteomes" id="UP001642360">
    <property type="component" value="Unassembled WGS sequence"/>
</dbReference>
<dbReference type="InterPro" id="IPR017930">
    <property type="entry name" value="Myb_dom"/>
</dbReference>
<gene>
    <name evidence="10" type="ORF">ILEXP_LOCUS35280</name>
</gene>
<dbReference type="GO" id="GO:0003677">
    <property type="term" value="F:DNA binding"/>
    <property type="evidence" value="ECO:0007669"/>
    <property type="project" value="UniProtKB-KW"/>
</dbReference>
<dbReference type="Pfam" id="PF00249">
    <property type="entry name" value="Myb_DNA-binding"/>
    <property type="match status" value="1"/>
</dbReference>
<evidence type="ECO:0000313" key="11">
    <source>
        <dbReference type="Proteomes" id="UP001642360"/>
    </source>
</evidence>
<evidence type="ECO:0000256" key="4">
    <source>
        <dbReference type="ARBA" id="ARBA00023125"/>
    </source>
</evidence>
<evidence type="ECO:0000256" key="3">
    <source>
        <dbReference type="ARBA" id="ARBA00023015"/>
    </source>
</evidence>
<dbReference type="FunFam" id="1.10.10.60:FF:000060">
    <property type="entry name" value="MYB transcription factor"/>
    <property type="match status" value="1"/>
</dbReference>
<feature type="domain" description="Myb-like" evidence="8">
    <location>
        <begin position="13"/>
        <end position="59"/>
    </location>
</feature>
<keyword evidence="2" id="KW-0677">Repeat</keyword>
<evidence type="ECO:0000313" key="10">
    <source>
        <dbReference type="EMBL" id="CAK9166072.1"/>
    </source>
</evidence>
<evidence type="ECO:0000259" key="9">
    <source>
        <dbReference type="PROSITE" id="PS51294"/>
    </source>
</evidence>
<dbReference type="PROSITE" id="PS50090">
    <property type="entry name" value="MYB_LIKE"/>
    <property type="match status" value="1"/>
</dbReference>
<keyword evidence="6" id="KW-0539">Nucleus</keyword>
<dbReference type="SUPFAM" id="SSF46689">
    <property type="entry name" value="Homeodomain-like"/>
    <property type="match status" value="1"/>
</dbReference>
<dbReference type="PROSITE" id="PS51294">
    <property type="entry name" value="HTH_MYB"/>
    <property type="match status" value="1"/>
</dbReference>
<dbReference type="EMBL" id="CAUOFW020004530">
    <property type="protein sequence ID" value="CAK9166072.1"/>
    <property type="molecule type" value="Genomic_DNA"/>
</dbReference>
<feature type="region of interest" description="Disordered" evidence="7">
    <location>
        <begin position="1"/>
        <end position="30"/>
    </location>
</feature>
<feature type="domain" description="HTH myb-type" evidence="9">
    <location>
        <begin position="13"/>
        <end position="61"/>
    </location>
</feature>
<dbReference type="InterPro" id="IPR009057">
    <property type="entry name" value="Homeodomain-like_sf"/>
</dbReference>
<evidence type="ECO:0000256" key="7">
    <source>
        <dbReference type="SAM" id="MobiDB-lite"/>
    </source>
</evidence>
<dbReference type="AlphaFoldDB" id="A0ABC8T9H7"/>
<keyword evidence="4" id="KW-0238">DNA-binding</keyword>
<evidence type="ECO:0000256" key="5">
    <source>
        <dbReference type="ARBA" id="ARBA00023163"/>
    </source>
</evidence>
<organism evidence="10 11">
    <name type="scientific">Ilex paraguariensis</name>
    <name type="common">yerba mate</name>
    <dbReference type="NCBI Taxonomy" id="185542"/>
    <lineage>
        <taxon>Eukaryota</taxon>
        <taxon>Viridiplantae</taxon>
        <taxon>Streptophyta</taxon>
        <taxon>Embryophyta</taxon>
        <taxon>Tracheophyta</taxon>
        <taxon>Spermatophyta</taxon>
        <taxon>Magnoliopsida</taxon>
        <taxon>eudicotyledons</taxon>
        <taxon>Gunneridae</taxon>
        <taxon>Pentapetalae</taxon>
        <taxon>asterids</taxon>
        <taxon>campanulids</taxon>
        <taxon>Aquifoliales</taxon>
        <taxon>Aquifoliaceae</taxon>
        <taxon>Ilex</taxon>
    </lineage>
</organism>
<dbReference type="InterPro" id="IPR001005">
    <property type="entry name" value="SANT/Myb"/>
</dbReference>
<dbReference type="Gene3D" id="1.10.10.60">
    <property type="entry name" value="Homeodomain-like"/>
    <property type="match status" value="1"/>
</dbReference>
<comment type="caution">
    <text evidence="10">The sequence shown here is derived from an EMBL/GenBank/DDBJ whole genome shotgun (WGS) entry which is preliminary data.</text>
</comment>
<dbReference type="CDD" id="cd00167">
    <property type="entry name" value="SANT"/>
    <property type="match status" value="1"/>
</dbReference>
<dbReference type="InterPro" id="IPR053106">
    <property type="entry name" value="Plant_Male-Germline_Reg_TFs"/>
</dbReference>